<dbReference type="Proteomes" id="UP001219518">
    <property type="component" value="Unassembled WGS sequence"/>
</dbReference>
<evidence type="ECO:0000313" key="16">
    <source>
        <dbReference type="Proteomes" id="UP001219518"/>
    </source>
</evidence>
<accession>A0AAE1L7K7</accession>
<dbReference type="Pfam" id="PF06662">
    <property type="entry name" value="C5-epim_C"/>
    <property type="match status" value="1"/>
</dbReference>
<evidence type="ECO:0000256" key="12">
    <source>
        <dbReference type="ARBA" id="ARBA00037847"/>
    </source>
</evidence>
<dbReference type="GO" id="GO:0005794">
    <property type="term" value="C:Golgi apparatus"/>
    <property type="evidence" value="ECO:0007669"/>
    <property type="project" value="TreeGrafter"/>
</dbReference>
<dbReference type="InterPro" id="IPR039721">
    <property type="entry name" value="C5-epimerase"/>
</dbReference>
<evidence type="ECO:0000313" key="15">
    <source>
        <dbReference type="EMBL" id="KAK3907957.1"/>
    </source>
</evidence>
<feature type="domain" description="D-glucuronyl C5-epimerase beta-sandwich" evidence="14">
    <location>
        <begin position="230"/>
        <end position="366"/>
    </location>
</feature>
<gene>
    <name evidence="15" type="ORF">KUF71_018594</name>
</gene>
<dbReference type="EMBL" id="JAHWGI010000026">
    <property type="protein sequence ID" value="KAK3907957.1"/>
    <property type="molecule type" value="Genomic_DNA"/>
</dbReference>
<protein>
    <recommendedName>
        <fullName evidence="6">heparosan-N-sulfate-glucuronate 5-epimerase</fullName>
        <ecNumber evidence="6">5.1.3.17</ecNumber>
    </recommendedName>
</protein>
<reference evidence="15" key="2">
    <citation type="journal article" date="2023" name="BMC Genomics">
        <title>Pest status, molecular evolution, and epigenetic factors derived from the genome assembly of Frankliniella fusca, a thysanopteran phytovirus vector.</title>
        <authorList>
            <person name="Catto M.A."/>
            <person name="Labadie P.E."/>
            <person name="Jacobson A.L."/>
            <person name="Kennedy G.G."/>
            <person name="Srinivasan R."/>
            <person name="Hunt B.G."/>
        </authorList>
    </citation>
    <scope>NUCLEOTIDE SEQUENCE</scope>
    <source>
        <strain evidence="15">PL_HMW_Pooled</strain>
    </source>
</reference>
<keyword evidence="7" id="KW-0812">Transmembrane</keyword>
<evidence type="ECO:0000256" key="1">
    <source>
        <dbReference type="ARBA" id="ARBA00000434"/>
    </source>
</evidence>
<evidence type="ECO:0000256" key="3">
    <source>
        <dbReference type="ARBA" id="ARBA00004841"/>
    </source>
</evidence>
<keyword evidence="10" id="KW-0472">Membrane</keyword>
<keyword evidence="16" id="KW-1185">Reference proteome</keyword>
<evidence type="ECO:0000256" key="10">
    <source>
        <dbReference type="ARBA" id="ARBA00023136"/>
    </source>
</evidence>
<keyword evidence="11" id="KW-0413">Isomerase</keyword>
<dbReference type="GO" id="GO:0015012">
    <property type="term" value="P:heparan sulfate proteoglycan biosynthetic process"/>
    <property type="evidence" value="ECO:0007669"/>
    <property type="project" value="InterPro"/>
</dbReference>
<dbReference type="PANTHER" id="PTHR13174:SF3">
    <property type="entry name" value="D-GLUCURONYL C5-EPIMERASE"/>
    <property type="match status" value="1"/>
</dbReference>
<keyword evidence="8" id="KW-0735">Signal-anchor</keyword>
<comment type="pathway">
    <text evidence="3">Glycan metabolism; heparin biosynthesis.</text>
</comment>
<evidence type="ECO:0000256" key="7">
    <source>
        <dbReference type="ARBA" id="ARBA00022692"/>
    </source>
</evidence>
<evidence type="ECO:0000259" key="14">
    <source>
        <dbReference type="Pfam" id="PF21174"/>
    </source>
</evidence>
<evidence type="ECO:0000256" key="9">
    <source>
        <dbReference type="ARBA" id="ARBA00022989"/>
    </source>
</evidence>
<reference evidence="15" key="1">
    <citation type="submission" date="2021-07" db="EMBL/GenBank/DDBJ databases">
        <authorList>
            <person name="Catto M.A."/>
            <person name="Jacobson A."/>
            <person name="Kennedy G."/>
            <person name="Labadie P."/>
            <person name="Hunt B.G."/>
            <person name="Srinivasan R."/>
        </authorList>
    </citation>
    <scope>NUCLEOTIDE SEQUENCE</scope>
    <source>
        <strain evidence="15">PL_HMW_Pooled</strain>
        <tissue evidence="15">Head</tissue>
    </source>
</reference>
<comment type="catalytic activity">
    <reaction evidence="1">
        <text>[heparosan-N-sulfate](n) = [heparan-N-sulfate](n)</text>
        <dbReference type="Rhea" id="RHEA:20197"/>
        <dbReference type="Rhea" id="RHEA-COMP:9556"/>
        <dbReference type="Rhea" id="RHEA-COMP:9557"/>
        <dbReference type="ChEBI" id="CHEBI:58041"/>
        <dbReference type="ChEBI" id="CHEBI:58287"/>
        <dbReference type="EC" id="5.1.3.17"/>
    </reaction>
</comment>
<dbReference type="EC" id="5.1.3.17" evidence="6"/>
<keyword evidence="9" id="KW-1133">Transmembrane helix</keyword>
<feature type="domain" description="D-glucuronyl C5-epimerase C-terminal" evidence="13">
    <location>
        <begin position="396"/>
        <end position="587"/>
    </location>
</feature>
<evidence type="ECO:0000259" key="13">
    <source>
        <dbReference type="Pfam" id="PF06662"/>
    </source>
</evidence>
<dbReference type="Pfam" id="PF21174">
    <property type="entry name" value="Glce_b_sandwich"/>
    <property type="match status" value="1"/>
</dbReference>
<evidence type="ECO:0000256" key="6">
    <source>
        <dbReference type="ARBA" id="ARBA00012087"/>
    </source>
</evidence>
<evidence type="ECO:0000256" key="4">
    <source>
        <dbReference type="ARBA" id="ARBA00005093"/>
    </source>
</evidence>
<comment type="pathway">
    <text evidence="4">Glycan metabolism; heparan sulfate biosynthesis.</text>
</comment>
<dbReference type="PANTHER" id="PTHR13174">
    <property type="entry name" value="D-GLUCURONYL C5-EPIMERASE"/>
    <property type="match status" value="1"/>
</dbReference>
<evidence type="ECO:0000256" key="8">
    <source>
        <dbReference type="ARBA" id="ARBA00022968"/>
    </source>
</evidence>
<dbReference type="InterPro" id="IPR059154">
    <property type="entry name" value="Glce_b_sandwich"/>
</dbReference>
<proteinExistence type="inferred from homology"/>
<organism evidence="15 16">
    <name type="scientific">Frankliniella fusca</name>
    <dbReference type="NCBI Taxonomy" id="407009"/>
    <lineage>
        <taxon>Eukaryota</taxon>
        <taxon>Metazoa</taxon>
        <taxon>Ecdysozoa</taxon>
        <taxon>Arthropoda</taxon>
        <taxon>Hexapoda</taxon>
        <taxon>Insecta</taxon>
        <taxon>Pterygota</taxon>
        <taxon>Neoptera</taxon>
        <taxon>Paraneoptera</taxon>
        <taxon>Thysanoptera</taxon>
        <taxon>Terebrantia</taxon>
        <taxon>Thripoidea</taxon>
        <taxon>Thripidae</taxon>
        <taxon>Frankliniella</taxon>
    </lineage>
</organism>
<evidence type="ECO:0000256" key="11">
    <source>
        <dbReference type="ARBA" id="ARBA00023235"/>
    </source>
</evidence>
<comment type="similarity">
    <text evidence="5">Belongs to the D-glucuronyl C5-epimerase family.</text>
</comment>
<evidence type="ECO:0000256" key="2">
    <source>
        <dbReference type="ARBA" id="ARBA00004606"/>
    </source>
</evidence>
<comment type="caution">
    <text evidence="15">The sequence shown here is derived from an EMBL/GenBank/DDBJ whole genome shotgun (WGS) entry which is preliminary data.</text>
</comment>
<name>A0AAE1L7K7_9NEOP</name>
<dbReference type="GO" id="GO:0047464">
    <property type="term" value="F:heparosan-N-sulfate-glucuronate 5-epimerase activity"/>
    <property type="evidence" value="ECO:0007669"/>
    <property type="project" value="UniProtKB-EC"/>
</dbReference>
<dbReference type="AlphaFoldDB" id="A0AAE1L7K7"/>
<evidence type="ECO:0000256" key="5">
    <source>
        <dbReference type="ARBA" id="ARBA00005584"/>
    </source>
</evidence>
<dbReference type="InterPro" id="IPR010598">
    <property type="entry name" value="C5-epim_C"/>
</dbReference>
<sequence>MLRLNVKLLLLLVFGLVFIATWSLWNRCLDGLHPHGWDNSYKHIGDGPLQDVFSGNSPMADRQTSELLGYEEIDCLINGDIALKCRKEGDEVYLPFSFIHKYFEVYGKLATYDGYERFEWSHSYSKVFYPKGKYEPSGVFMYFENYNVEVRERVKCLSATEGVPVSTQWESGGYYYPTQIAQFGLSHYSKNLTEPEPRRKLLEDGEKDLSHWTANGLATFTRTHDSEVNSLVLQFQSSIGGSVSLKLDHVLDFVLMMDLKMLSVNSSVTVALQNRETRQLWRLHYLCSPQLIFIQENKIFVSSHALSKSLQDQDIYHGIECDDVNPWITLIRDLVVDLQKGLMLQNKGKRKLPRSKLKVVGIALRGWGKVDNVSLSSSEHLAHFYDAARWFVKYQDRNTGGWPNPVKRRVAAGMEELEPGWYSAMGQGHAISVLARAYHHSGGDLQYLQAAINGLRPFRVPSDEGGVLALFLGKFPWYEEYPTRPASFVLNGFIYSLLGLYDLKTLAPPAQAKEASVLFEQGMVSLKNLLLLFDTGSGTSYDLRHFTLGTAPNLARWDYHATHVNQLLLLATIDKDPLIEVTARRWIGYMNGKRAAHN</sequence>
<comment type="subcellular location">
    <subcellularLocation>
        <location evidence="12">Endomembrane system</location>
        <topology evidence="12">Single-pass membrane protein</topology>
    </subcellularLocation>
    <subcellularLocation>
        <location evidence="2">Membrane</location>
        <topology evidence="2">Single-pass type II membrane protein</topology>
    </subcellularLocation>
</comment>